<keyword evidence="7" id="KW-1185">Reference proteome</keyword>
<feature type="domain" description="EGF-like" evidence="6">
    <location>
        <begin position="184"/>
        <end position="227"/>
    </location>
</feature>
<evidence type="ECO:0000256" key="4">
    <source>
        <dbReference type="ARBA" id="ARBA00023157"/>
    </source>
</evidence>
<dbReference type="SMART" id="SM00181">
    <property type="entry name" value="EGF"/>
    <property type="match status" value="7"/>
</dbReference>
<gene>
    <name evidence="8" type="primary">LOC101856519</name>
</gene>
<dbReference type="InterPro" id="IPR013032">
    <property type="entry name" value="EGF-like_CS"/>
</dbReference>
<reference evidence="8" key="1">
    <citation type="submission" date="2025-08" db="UniProtKB">
        <authorList>
            <consortium name="RefSeq"/>
        </authorList>
    </citation>
    <scope>IDENTIFICATION</scope>
</reference>
<evidence type="ECO:0000256" key="1">
    <source>
        <dbReference type="ARBA" id="ARBA00022536"/>
    </source>
</evidence>
<dbReference type="CDD" id="cd00054">
    <property type="entry name" value="EGF_CA"/>
    <property type="match status" value="3"/>
</dbReference>
<dbReference type="GeneID" id="101856519"/>
<feature type="domain" description="EGF-like" evidence="6">
    <location>
        <begin position="229"/>
        <end position="268"/>
    </location>
</feature>
<dbReference type="InterPro" id="IPR000152">
    <property type="entry name" value="EGF-type_Asp/Asn_hydroxyl_site"/>
</dbReference>
<dbReference type="InterPro" id="IPR000742">
    <property type="entry name" value="EGF"/>
</dbReference>
<evidence type="ECO:0000313" key="7">
    <source>
        <dbReference type="Proteomes" id="UP000694888"/>
    </source>
</evidence>
<feature type="disulfide bond" evidence="5">
    <location>
        <begin position="90"/>
        <end position="99"/>
    </location>
</feature>
<dbReference type="InterPro" id="IPR051022">
    <property type="entry name" value="Notch_Cell-Fate_Det"/>
</dbReference>
<dbReference type="InterPro" id="IPR009030">
    <property type="entry name" value="Growth_fac_rcpt_cys_sf"/>
</dbReference>
<feature type="disulfide bond" evidence="5">
    <location>
        <begin position="111"/>
        <end position="128"/>
    </location>
</feature>
<sequence length="363" mass="38907">MCLCPSYSMYTFGVAGFGSECTKLRLPCDAYPCLNGARCEPYGNIRRRCLCQQGYTGDSCELDIDSCLSNPCKNGADCIDGPSGDVTCVCPNGFSGELCEQRVNRCDVTTCPSFANCVDNYETDELVCICQVGFQKDAFGNCVQVVSNVCSPNPCLNSGVCYRDGASYKCFCTPGYEGARCQHNIDDCEPNPCQHGGVCTDVEPPPSSTSGRFTCQCNSDTYGNTCLDGVDICQGASNPCLAGHSRCIDLYRDYFCECEQGYYGKNCTEKGNLQCGSFPCQHGGTCVETGTSYFCQCPDGYTGANCASIVDNCVGNPCLNTGNCGRTLRLLGSDKMPLALQTSTPAKFVLHNGAAPSFFLRQS</sequence>
<feature type="domain" description="EGF-like" evidence="6">
    <location>
        <begin position="146"/>
        <end position="182"/>
    </location>
</feature>
<keyword evidence="3" id="KW-0677">Repeat</keyword>
<dbReference type="InterPro" id="IPR001881">
    <property type="entry name" value="EGF-like_Ca-bd_dom"/>
</dbReference>
<dbReference type="Proteomes" id="UP000694888">
    <property type="component" value="Unplaced"/>
</dbReference>
<feature type="domain" description="EGF-like" evidence="6">
    <location>
        <begin position="24"/>
        <end position="61"/>
    </location>
</feature>
<feature type="domain" description="EGF-like" evidence="6">
    <location>
        <begin position="271"/>
        <end position="307"/>
    </location>
</feature>
<keyword evidence="1 5" id="KW-0245">EGF-like domain</keyword>
<evidence type="ECO:0000256" key="2">
    <source>
        <dbReference type="ARBA" id="ARBA00022729"/>
    </source>
</evidence>
<accession>A0ABM1A318</accession>
<feature type="disulfide bond" evidence="5">
    <location>
        <begin position="51"/>
        <end position="60"/>
    </location>
</feature>
<evidence type="ECO:0000256" key="5">
    <source>
        <dbReference type="PROSITE-ProRule" id="PRU00076"/>
    </source>
</evidence>
<dbReference type="PANTHER" id="PTHR24049:SF22">
    <property type="entry name" value="DROSOPHILA CRUMBS HOMOLOG"/>
    <property type="match status" value="1"/>
</dbReference>
<feature type="disulfide bond" evidence="5">
    <location>
        <begin position="258"/>
        <end position="267"/>
    </location>
</feature>
<feature type="disulfide bond" evidence="5">
    <location>
        <begin position="297"/>
        <end position="306"/>
    </location>
</feature>
<feature type="domain" description="EGF-like" evidence="6">
    <location>
        <begin position="102"/>
        <end position="140"/>
    </location>
</feature>
<dbReference type="Gene3D" id="2.10.25.10">
    <property type="entry name" value="Laminin"/>
    <property type="match status" value="6"/>
</dbReference>
<dbReference type="Pfam" id="PF12661">
    <property type="entry name" value="hEGF"/>
    <property type="match status" value="1"/>
</dbReference>
<evidence type="ECO:0000256" key="3">
    <source>
        <dbReference type="ARBA" id="ARBA00022737"/>
    </source>
</evidence>
<dbReference type="PROSITE" id="PS50026">
    <property type="entry name" value="EGF_3"/>
    <property type="match status" value="7"/>
</dbReference>
<feature type="disulfide bond" evidence="5">
    <location>
        <begin position="172"/>
        <end position="181"/>
    </location>
</feature>
<proteinExistence type="predicted"/>
<evidence type="ECO:0000259" key="6">
    <source>
        <dbReference type="PROSITE" id="PS50026"/>
    </source>
</evidence>
<dbReference type="Pfam" id="PF00008">
    <property type="entry name" value="EGF"/>
    <property type="match status" value="5"/>
</dbReference>
<evidence type="ECO:0000313" key="8">
    <source>
        <dbReference type="RefSeq" id="XP_012939833.1"/>
    </source>
</evidence>
<keyword evidence="2" id="KW-0732">Signal</keyword>
<organism evidence="7 8">
    <name type="scientific">Aplysia californica</name>
    <name type="common">California sea hare</name>
    <dbReference type="NCBI Taxonomy" id="6500"/>
    <lineage>
        <taxon>Eukaryota</taxon>
        <taxon>Metazoa</taxon>
        <taxon>Spiralia</taxon>
        <taxon>Lophotrochozoa</taxon>
        <taxon>Mollusca</taxon>
        <taxon>Gastropoda</taxon>
        <taxon>Heterobranchia</taxon>
        <taxon>Euthyneura</taxon>
        <taxon>Tectipleura</taxon>
        <taxon>Aplysiida</taxon>
        <taxon>Aplysioidea</taxon>
        <taxon>Aplysiidae</taxon>
        <taxon>Aplysia</taxon>
    </lineage>
</organism>
<dbReference type="PROSITE" id="PS00010">
    <property type="entry name" value="ASX_HYDROXYL"/>
    <property type="match status" value="1"/>
</dbReference>
<comment type="caution">
    <text evidence="5">Lacks conserved residue(s) required for the propagation of feature annotation.</text>
</comment>
<dbReference type="PROSITE" id="PS01186">
    <property type="entry name" value="EGF_2"/>
    <property type="match status" value="5"/>
</dbReference>
<dbReference type="PRINTS" id="PR00010">
    <property type="entry name" value="EGFBLOOD"/>
</dbReference>
<dbReference type="PANTHER" id="PTHR24049">
    <property type="entry name" value="CRUMBS FAMILY MEMBER"/>
    <property type="match status" value="1"/>
</dbReference>
<name>A0ABM1A318_APLCA</name>
<keyword evidence="4 5" id="KW-1015">Disulfide bond</keyword>
<dbReference type="SUPFAM" id="SSF57196">
    <property type="entry name" value="EGF/Laminin"/>
    <property type="match status" value="4"/>
</dbReference>
<dbReference type="PROSITE" id="PS00022">
    <property type="entry name" value="EGF_1"/>
    <property type="match status" value="6"/>
</dbReference>
<protein>
    <submittedName>
        <fullName evidence="8">Fibropellin-1</fullName>
    </submittedName>
</protein>
<feature type="disulfide bond" evidence="5">
    <location>
        <begin position="217"/>
        <end position="226"/>
    </location>
</feature>
<feature type="domain" description="EGF-like" evidence="6">
    <location>
        <begin position="63"/>
        <end position="100"/>
    </location>
</feature>
<dbReference type="RefSeq" id="XP_012939833.1">
    <property type="nucleotide sequence ID" value="XM_013084379.2"/>
</dbReference>
<dbReference type="SUPFAM" id="SSF57184">
    <property type="entry name" value="Growth factor receptor domain"/>
    <property type="match status" value="1"/>
</dbReference>
<dbReference type="SMART" id="SM00179">
    <property type="entry name" value="EGF_CA"/>
    <property type="match status" value="6"/>
</dbReference>